<dbReference type="CDD" id="cd16100">
    <property type="entry name" value="ARID"/>
    <property type="match status" value="2"/>
</dbReference>
<proteinExistence type="predicted"/>
<dbReference type="SMART" id="SM01014">
    <property type="entry name" value="ARID"/>
    <property type="match status" value="1"/>
</dbReference>
<dbReference type="GO" id="GO:0003677">
    <property type="term" value="F:DNA binding"/>
    <property type="evidence" value="ECO:0007669"/>
    <property type="project" value="InterPro"/>
</dbReference>
<dbReference type="PANTHER" id="PTHR46691">
    <property type="entry name" value="HIGH MOBILITY GROUP B PROTEIN 9"/>
    <property type="match status" value="1"/>
</dbReference>
<dbReference type="Gene3D" id="1.10.150.60">
    <property type="entry name" value="ARID DNA-binding domain"/>
    <property type="match status" value="2"/>
</dbReference>
<accession>A0A9C7PY98</accession>
<reference evidence="2" key="2">
    <citation type="submission" date="2022-01" db="EMBL/GenBank/DDBJ databases">
        <authorList>
            <person name="Hirooka S."/>
            <person name="Miyagishima S.Y."/>
        </authorList>
    </citation>
    <scope>NUCLEOTIDE SEQUENCE</scope>
    <source>
        <strain evidence="2">NBRC 102759</strain>
    </source>
</reference>
<dbReference type="SUPFAM" id="SSF57903">
    <property type="entry name" value="FYVE/PHD zinc finger"/>
    <property type="match status" value="1"/>
</dbReference>
<dbReference type="Gene3D" id="3.30.40.10">
    <property type="entry name" value="Zinc/RING finger domain, C3HC4 (zinc finger)"/>
    <property type="match status" value="1"/>
</dbReference>
<feature type="domain" description="ARID" evidence="1">
    <location>
        <begin position="452"/>
        <end position="545"/>
    </location>
</feature>
<name>A0A9C7PY98_9RHOD</name>
<dbReference type="PROSITE" id="PS51011">
    <property type="entry name" value="ARID"/>
    <property type="match status" value="2"/>
</dbReference>
<gene>
    <name evidence="2" type="ORF">GpartN1_g4426.t1</name>
</gene>
<dbReference type="SMART" id="SM00501">
    <property type="entry name" value="BRIGHT"/>
    <property type="match status" value="1"/>
</dbReference>
<dbReference type="AlphaFoldDB" id="A0A9C7PY98"/>
<comment type="caution">
    <text evidence="2">The sequence shown here is derived from an EMBL/GenBank/DDBJ whole genome shotgun (WGS) entry which is preliminary data.</text>
</comment>
<dbReference type="PANTHER" id="PTHR46691:SF1">
    <property type="entry name" value="AT-RICH INTERACTIVE DOMAIN-CONTAINING PROTEIN 2"/>
    <property type="match status" value="1"/>
</dbReference>
<dbReference type="InterPro" id="IPR011011">
    <property type="entry name" value="Znf_FYVE_PHD"/>
</dbReference>
<evidence type="ECO:0000313" key="2">
    <source>
        <dbReference type="EMBL" id="GJQ12635.1"/>
    </source>
</evidence>
<dbReference type="InterPro" id="IPR013083">
    <property type="entry name" value="Znf_RING/FYVE/PHD"/>
</dbReference>
<dbReference type="EMBL" id="BQMJ01000035">
    <property type="protein sequence ID" value="GJQ12635.1"/>
    <property type="molecule type" value="Genomic_DNA"/>
</dbReference>
<feature type="domain" description="ARID" evidence="1">
    <location>
        <begin position="13"/>
        <end position="114"/>
    </location>
</feature>
<dbReference type="Pfam" id="PF01388">
    <property type="entry name" value="ARID"/>
    <property type="match status" value="1"/>
</dbReference>
<reference evidence="2" key="1">
    <citation type="journal article" date="2022" name="Proc. Natl. Acad. Sci. U.S.A.">
        <title>Life cycle and functional genomics of the unicellular red alga Galdieria for elucidating algal and plant evolution and industrial use.</title>
        <authorList>
            <person name="Hirooka S."/>
            <person name="Itabashi T."/>
            <person name="Ichinose T.M."/>
            <person name="Onuma R."/>
            <person name="Fujiwara T."/>
            <person name="Yamashita S."/>
            <person name="Jong L.W."/>
            <person name="Tomita R."/>
            <person name="Iwane A.H."/>
            <person name="Miyagishima S.Y."/>
        </authorList>
    </citation>
    <scope>NUCLEOTIDE SEQUENCE</scope>
    <source>
        <strain evidence="2">NBRC 102759</strain>
    </source>
</reference>
<dbReference type="OrthoDB" id="1928087at2759"/>
<dbReference type="InterPro" id="IPR036431">
    <property type="entry name" value="ARID_dom_sf"/>
</dbReference>
<sequence length="575" mass="67516">MAIYCSQIYQTKPNSERNLTYDIIAYYVELGNQWPPCVDKDIPQKVSFVPIEKFLPDFFVEVYIFHGGYECVTVYDRWNDIRKKFALYQSPYTCPRYLQHIYHEILLPYERQRKTLEQPPPSEYTTDSLSVSSSSLLGYTLKLTIHSPKEGICWKWGTIVGYHTERKLYQVVLDDGRNVDVNGEQVHFQLGAWNPYASVVDEIAKSCFSCHPSFAKTYQRLNKSFRWVTSEKEQVLYQKGQMVTILATGAFQSSEEEAELDDSSSCWEESLKVIYPELDRKPTELQHSDIVRCACGWQVDTGDMVECSVCKTWSHKYCIGVNAHEWNKMMESDYKCFLCHPNGVKKGSLAHEVLKAIQSVVSQEKWSEHIQSIRQSERTGLLSSVDRDAYEAMDDTGIGDHHPVFAENPRHVSPIESQWTPKLFWKMKKRNSRDRIFRRDSRPSAPPFIRVSEKEKKFLEKLRAFWESCSQPLDVIPMFRGKPFDFYALYEGVKRRGGFKKVVENKQWPEIWKTMRNYYKESTDHSYQLKRYFEKYLRRFMEEYPTEEDGTEEESPETNVAVDSMLDNIEQCEKE</sequence>
<protein>
    <recommendedName>
        <fullName evidence="1">ARID domain-containing protein</fullName>
    </recommendedName>
</protein>
<keyword evidence="3" id="KW-1185">Reference proteome</keyword>
<dbReference type="SUPFAM" id="SSF46774">
    <property type="entry name" value="ARID-like"/>
    <property type="match status" value="2"/>
</dbReference>
<dbReference type="Proteomes" id="UP001061958">
    <property type="component" value="Unassembled WGS sequence"/>
</dbReference>
<evidence type="ECO:0000259" key="1">
    <source>
        <dbReference type="PROSITE" id="PS51011"/>
    </source>
</evidence>
<organism evidence="2 3">
    <name type="scientific">Galdieria partita</name>
    <dbReference type="NCBI Taxonomy" id="83374"/>
    <lineage>
        <taxon>Eukaryota</taxon>
        <taxon>Rhodophyta</taxon>
        <taxon>Bangiophyceae</taxon>
        <taxon>Galdieriales</taxon>
        <taxon>Galdieriaceae</taxon>
        <taxon>Galdieria</taxon>
    </lineage>
</organism>
<dbReference type="InterPro" id="IPR001606">
    <property type="entry name" value="ARID_dom"/>
</dbReference>
<evidence type="ECO:0000313" key="3">
    <source>
        <dbReference type="Proteomes" id="UP001061958"/>
    </source>
</evidence>